<gene>
    <name evidence="3" type="ORF">scyTo_0015170</name>
</gene>
<feature type="compositionally biased region" description="Polar residues" evidence="1">
    <location>
        <begin position="198"/>
        <end position="211"/>
    </location>
</feature>
<protein>
    <recommendedName>
        <fullName evidence="2">DH domain-containing protein</fullName>
    </recommendedName>
</protein>
<dbReference type="SUPFAM" id="SSF48065">
    <property type="entry name" value="DBL homology domain (DH-domain)"/>
    <property type="match status" value="1"/>
</dbReference>
<feature type="compositionally biased region" description="Acidic residues" evidence="1">
    <location>
        <begin position="288"/>
        <end position="305"/>
    </location>
</feature>
<dbReference type="InterPro" id="IPR035899">
    <property type="entry name" value="DBL_dom_sf"/>
</dbReference>
<dbReference type="OrthoDB" id="660555at2759"/>
<dbReference type="PROSITE" id="PS50010">
    <property type="entry name" value="DH_2"/>
    <property type="match status" value="1"/>
</dbReference>
<comment type="caution">
    <text evidence="3">The sequence shown here is derived from an EMBL/GenBank/DDBJ whole genome shotgun (WGS) entry which is preliminary data.</text>
</comment>
<dbReference type="GO" id="GO:0005085">
    <property type="term" value="F:guanyl-nucleotide exchange factor activity"/>
    <property type="evidence" value="ECO:0007669"/>
    <property type="project" value="InterPro"/>
</dbReference>
<accession>A0A401P461</accession>
<dbReference type="Proteomes" id="UP000288216">
    <property type="component" value="Unassembled WGS sequence"/>
</dbReference>
<evidence type="ECO:0000259" key="2">
    <source>
        <dbReference type="PROSITE" id="PS50010"/>
    </source>
</evidence>
<organism evidence="3 4">
    <name type="scientific">Scyliorhinus torazame</name>
    <name type="common">Cloudy catshark</name>
    <name type="synonym">Catulus torazame</name>
    <dbReference type="NCBI Taxonomy" id="75743"/>
    <lineage>
        <taxon>Eukaryota</taxon>
        <taxon>Metazoa</taxon>
        <taxon>Chordata</taxon>
        <taxon>Craniata</taxon>
        <taxon>Vertebrata</taxon>
        <taxon>Chondrichthyes</taxon>
        <taxon>Elasmobranchii</taxon>
        <taxon>Galeomorphii</taxon>
        <taxon>Galeoidea</taxon>
        <taxon>Carcharhiniformes</taxon>
        <taxon>Scyliorhinidae</taxon>
        <taxon>Scyliorhinus</taxon>
    </lineage>
</organism>
<evidence type="ECO:0000256" key="1">
    <source>
        <dbReference type="SAM" id="MobiDB-lite"/>
    </source>
</evidence>
<name>A0A401P461_SCYTO</name>
<dbReference type="GO" id="GO:0007010">
    <property type="term" value="P:cytoskeleton organization"/>
    <property type="evidence" value="ECO:0007669"/>
    <property type="project" value="TreeGrafter"/>
</dbReference>
<evidence type="ECO:0000313" key="3">
    <source>
        <dbReference type="EMBL" id="GCB67908.1"/>
    </source>
</evidence>
<dbReference type="GO" id="GO:0005737">
    <property type="term" value="C:cytoplasm"/>
    <property type="evidence" value="ECO:0007669"/>
    <property type="project" value="TreeGrafter"/>
</dbReference>
<feature type="domain" description="DH" evidence="2">
    <location>
        <begin position="324"/>
        <end position="394"/>
    </location>
</feature>
<dbReference type="InterPro" id="IPR051092">
    <property type="entry name" value="FYVE_RhoGEF_PH"/>
</dbReference>
<dbReference type="Gene3D" id="1.20.900.10">
    <property type="entry name" value="Dbl homology (DH) domain"/>
    <property type="match status" value="1"/>
</dbReference>
<dbReference type="EMBL" id="BFAA01008470">
    <property type="protein sequence ID" value="GCB67908.1"/>
    <property type="molecule type" value="Genomic_DNA"/>
</dbReference>
<keyword evidence="4" id="KW-1185">Reference proteome</keyword>
<reference evidence="3 4" key="1">
    <citation type="journal article" date="2018" name="Nat. Ecol. Evol.">
        <title>Shark genomes provide insights into elasmobranch evolution and the origin of vertebrates.</title>
        <authorList>
            <person name="Hara Y"/>
            <person name="Yamaguchi K"/>
            <person name="Onimaru K"/>
            <person name="Kadota M"/>
            <person name="Koyanagi M"/>
            <person name="Keeley SD"/>
            <person name="Tatsumi K"/>
            <person name="Tanaka K"/>
            <person name="Motone F"/>
            <person name="Kageyama Y"/>
            <person name="Nozu R"/>
            <person name="Adachi N"/>
            <person name="Nishimura O"/>
            <person name="Nakagawa R"/>
            <person name="Tanegashima C"/>
            <person name="Kiyatake I"/>
            <person name="Matsumoto R"/>
            <person name="Murakumo K"/>
            <person name="Nishida K"/>
            <person name="Terakita A"/>
            <person name="Kuratani S"/>
            <person name="Sato K"/>
            <person name="Hyodo S Kuraku.S."/>
        </authorList>
    </citation>
    <scope>NUCLEOTIDE SEQUENCE [LARGE SCALE GENOMIC DNA]</scope>
</reference>
<feature type="region of interest" description="Disordered" evidence="1">
    <location>
        <begin position="143"/>
        <end position="314"/>
    </location>
</feature>
<feature type="compositionally biased region" description="Basic and acidic residues" evidence="1">
    <location>
        <begin position="256"/>
        <end position="287"/>
    </location>
</feature>
<dbReference type="InterPro" id="IPR000219">
    <property type="entry name" value="DH_dom"/>
</dbReference>
<dbReference type="PANTHER" id="PTHR12673:SF14">
    <property type="entry name" value="FYVE, RHOGEF AND PH DOMAIN-CONTAINING PROTEIN 3"/>
    <property type="match status" value="1"/>
</dbReference>
<proteinExistence type="predicted"/>
<dbReference type="AlphaFoldDB" id="A0A401P461"/>
<dbReference type="STRING" id="75743.A0A401P461"/>
<sequence>SFKSYSRVPLHVRSNSESNSTFELRGHLQRLISVPCIQQTGRKLTNKSAVRKITAQKPQVPPKPVHLQALCFKEPFQLIPPAPSRPLPAVPKLIKSSYSKAESKETPGLSCVSSLIEKFESVRLLSPEIAKRNQLILSLKMERSQDSSEGAASDSELEPAGSAEGTTDKTDSNEHETGMEVMEHSNEGSVAMTESDGQDNNSTGITRTQEASVAAEIGGSTLEQNGNGKIPNRDSGIDSPSCSGEGEVFPNEEGIDEKKNANSVDNRNDTEIKTDDVSEIQQKRDSTQEEDDSDMDEGSSEENEAAEVSKIEQSETIKCTDPEKLYKIANELLLTEEAYVKRLHLLDQVFCAKLNEAGIPQDVITGIFSNISSIYCFHGEFLLPGLKKRITEEW</sequence>
<feature type="compositionally biased region" description="Basic and acidic residues" evidence="1">
    <location>
        <begin position="166"/>
        <end position="186"/>
    </location>
</feature>
<dbReference type="GO" id="GO:0046847">
    <property type="term" value="P:filopodium assembly"/>
    <property type="evidence" value="ECO:0007669"/>
    <property type="project" value="TreeGrafter"/>
</dbReference>
<dbReference type="Pfam" id="PF00621">
    <property type="entry name" value="RhoGEF"/>
    <property type="match status" value="1"/>
</dbReference>
<feature type="non-terminal residue" evidence="3">
    <location>
        <position position="1"/>
    </location>
</feature>
<dbReference type="PANTHER" id="PTHR12673">
    <property type="entry name" value="FACIOGENITAL DYSPLASIA PROTEIN"/>
    <property type="match status" value="1"/>
</dbReference>
<evidence type="ECO:0000313" key="4">
    <source>
        <dbReference type="Proteomes" id="UP000288216"/>
    </source>
</evidence>